<dbReference type="EMBL" id="RCHU02000008">
    <property type="protein sequence ID" value="KAL3581156.1"/>
    <property type="molecule type" value="Genomic_DNA"/>
</dbReference>
<proteinExistence type="predicted"/>
<reference evidence="1 2" key="1">
    <citation type="journal article" date="2024" name="Plant Biotechnol. J.">
        <title>Genome and CRISPR/Cas9 system of a widespread forest tree (Populus alba) in the world.</title>
        <authorList>
            <person name="Liu Y.J."/>
            <person name="Jiang P.F."/>
            <person name="Han X.M."/>
            <person name="Li X.Y."/>
            <person name="Wang H.M."/>
            <person name="Wang Y.J."/>
            <person name="Wang X.X."/>
            <person name="Zeng Q.Y."/>
        </authorList>
    </citation>
    <scope>NUCLEOTIDE SEQUENCE [LARGE SCALE GENOMIC DNA]</scope>
    <source>
        <strain evidence="2">cv. PAL-ZL1</strain>
    </source>
</reference>
<protein>
    <submittedName>
        <fullName evidence="1">Uncharacterized protein</fullName>
    </submittedName>
</protein>
<gene>
    <name evidence="1" type="ORF">D5086_015488</name>
</gene>
<sequence>MDQPRYQHCRWIGAGAFGKVYRAIDTKINCVVALKLTELEGDGNDGGVPAVSLREMSVLKEMHHENIIKLLDVVLQDGKRLTLVFEFMDGDLLEFMKAHPDRFSDSNLIKKLLGQILSAVDHCHSRRVFHRDLKPANLLVNQKNYTLKCTTHAYSAPEVLLGSTEHYVAADMCILGTPEQDSFIGITFLDCPSNFPEHQPPELRVVVPTLGSTGIDLLSKMLCLVPERRITAAAALRHEYFRDIAGQ</sequence>
<comment type="caution">
    <text evidence="1">The sequence shown here is derived from an EMBL/GenBank/DDBJ whole genome shotgun (WGS) entry which is preliminary data.</text>
</comment>
<accession>A0ACC4BRX6</accession>
<dbReference type="Proteomes" id="UP000309997">
    <property type="component" value="Unassembled WGS sequence"/>
</dbReference>
<keyword evidence="2" id="KW-1185">Reference proteome</keyword>
<name>A0ACC4BRX6_POPAL</name>
<evidence type="ECO:0000313" key="2">
    <source>
        <dbReference type="Proteomes" id="UP000309997"/>
    </source>
</evidence>
<organism evidence="1 2">
    <name type="scientific">Populus alba</name>
    <name type="common">White poplar</name>
    <dbReference type="NCBI Taxonomy" id="43335"/>
    <lineage>
        <taxon>Eukaryota</taxon>
        <taxon>Viridiplantae</taxon>
        <taxon>Streptophyta</taxon>
        <taxon>Embryophyta</taxon>
        <taxon>Tracheophyta</taxon>
        <taxon>Spermatophyta</taxon>
        <taxon>Magnoliopsida</taxon>
        <taxon>eudicotyledons</taxon>
        <taxon>Gunneridae</taxon>
        <taxon>Pentapetalae</taxon>
        <taxon>rosids</taxon>
        <taxon>fabids</taxon>
        <taxon>Malpighiales</taxon>
        <taxon>Salicaceae</taxon>
        <taxon>Saliceae</taxon>
        <taxon>Populus</taxon>
    </lineage>
</organism>
<evidence type="ECO:0000313" key="1">
    <source>
        <dbReference type="EMBL" id="KAL3581156.1"/>
    </source>
</evidence>